<dbReference type="Proteomes" id="UP001165283">
    <property type="component" value="Unassembled WGS sequence"/>
</dbReference>
<dbReference type="Gene3D" id="3.30.9.30">
    <property type="match status" value="1"/>
</dbReference>
<protein>
    <submittedName>
        <fullName evidence="4">Flavin-dependent oxidoreductase</fullName>
    </submittedName>
</protein>
<dbReference type="NCBIfam" id="NF005720">
    <property type="entry name" value="PRK07538.1"/>
    <property type="match status" value="1"/>
</dbReference>
<keyword evidence="1" id="KW-0560">Oxidoreductase</keyword>
<sequence length="415" mass="44404">MKVVIIGAGIGGLVTALRLHAAGVDAEVYEQADGIRGAGVGINALPHAVRELVDVGLLDRLDAAAIRPTELIYAHRLGPVIQRRPCGLDAGFAVPQFSLHRGRFQQLLADAVRERIGPDAIRTGHRLAHIEQDAGGVTARFTDRAGEPVAEAAADALIGADGIHSSVRESLFPQEGPPRWSGVLMWRGATEWPAFLDGSTVLIAGGTDAKLVVYPIAAGSTPDTRLTNWAVCVQLGADGDPPPRREDWSRPGDRTELAAQLPRFHSPFLDHAALADATAEIFEFPMCDRDPLPFWSRGRVSLLGDAAHPMYPMGSNGAGQAILDATCLAASFAQHADDPVAALRAYEAERLPATTEVVLRNRIGGPERVIDEVQRRAPEGFDRLEDVISPAELEEIVTGYQQLSGASPERVNRPG</sequence>
<evidence type="ECO:0000313" key="4">
    <source>
        <dbReference type="EMBL" id="MCO1657290.1"/>
    </source>
</evidence>
<dbReference type="Gene3D" id="3.50.50.60">
    <property type="entry name" value="FAD/NAD(P)-binding domain"/>
    <property type="match status" value="1"/>
</dbReference>
<comment type="caution">
    <text evidence="4">The sequence shown here is derived from an EMBL/GenBank/DDBJ whole genome shotgun (WGS) entry which is preliminary data.</text>
</comment>
<dbReference type="InterPro" id="IPR036188">
    <property type="entry name" value="FAD/NAD-bd_sf"/>
</dbReference>
<dbReference type="PRINTS" id="PR00420">
    <property type="entry name" value="RNGMNOXGNASE"/>
</dbReference>
<organism evidence="4 5">
    <name type="scientific">Pseudonocardia humida</name>
    <dbReference type="NCBI Taxonomy" id="2800819"/>
    <lineage>
        <taxon>Bacteria</taxon>
        <taxon>Bacillati</taxon>
        <taxon>Actinomycetota</taxon>
        <taxon>Actinomycetes</taxon>
        <taxon>Pseudonocardiales</taxon>
        <taxon>Pseudonocardiaceae</taxon>
        <taxon>Pseudonocardia</taxon>
    </lineage>
</organism>
<keyword evidence="2" id="KW-0503">Monooxygenase</keyword>
<dbReference type="SUPFAM" id="SSF51905">
    <property type="entry name" value="FAD/NAD(P)-binding domain"/>
    <property type="match status" value="1"/>
</dbReference>
<accession>A0ABT1A2Z9</accession>
<keyword evidence="5" id="KW-1185">Reference proteome</keyword>
<dbReference type="RefSeq" id="WP_252440830.1">
    <property type="nucleotide sequence ID" value="NZ_JAGSOV010000040.1"/>
</dbReference>
<evidence type="ECO:0000259" key="3">
    <source>
        <dbReference type="Pfam" id="PF01494"/>
    </source>
</evidence>
<feature type="domain" description="FAD-binding" evidence="3">
    <location>
        <begin position="2"/>
        <end position="358"/>
    </location>
</feature>
<dbReference type="SUPFAM" id="SSF54373">
    <property type="entry name" value="FAD-linked reductases, C-terminal domain"/>
    <property type="match status" value="1"/>
</dbReference>
<dbReference type="InterPro" id="IPR002938">
    <property type="entry name" value="FAD-bd"/>
</dbReference>
<gene>
    <name evidence="4" type="ORF">KDL28_19720</name>
</gene>
<evidence type="ECO:0000256" key="2">
    <source>
        <dbReference type="ARBA" id="ARBA00023033"/>
    </source>
</evidence>
<evidence type="ECO:0000313" key="5">
    <source>
        <dbReference type="Proteomes" id="UP001165283"/>
    </source>
</evidence>
<proteinExistence type="predicted"/>
<dbReference type="InterPro" id="IPR050493">
    <property type="entry name" value="FAD-dep_Monooxygenase_BioMet"/>
</dbReference>
<reference evidence="4" key="1">
    <citation type="submission" date="2021-04" db="EMBL/GenBank/DDBJ databases">
        <title>Pseudonocardia sp. nov., isolated from sandy soil of mangrove forest.</title>
        <authorList>
            <person name="Zan Z."/>
            <person name="Huang R."/>
            <person name="Liu W."/>
        </authorList>
    </citation>
    <scope>NUCLEOTIDE SEQUENCE</scope>
    <source>
        <strain evidence="4">S2-4</strain>
    </source>
</reference>
<dbReference type="PANTHER" id="PTHR13789:SF268">
    <property type="entry name" value="5-METHYLPHENAZINE-1-CARBOXYLATE 1-MONOOXYGENASE"/>
    <property type="match status" value="1"/>
</dbReference>
<dbReference type="EMBL" id="JAGSOV010000040">
    <property type="protein sequence ID" value="MCO1657290.1"/>
    <property type="molecule type" value="Genomic_DNA"/>
</dbReference>
<dbReference type="Pfam" id="PF01494">
    <property type="entry name" value="FAD_binding_3"/>
    <property type="match status" value="1"/>
</dbReference>
<evidence type="ECO:0000256" key="1">
    <source>
        <dbReference type="ARBA" id="ARBA00023002"/>
    </source>
</evidence>
<name>A0ABT1A2Z9_9PSEU</name>
<dbReference type="PANTHER" id="PTHR13789">
    <property type="entry name" value="MONOOXYGENASE"/>
    <property type="match status" value="1"/>
</dbReference>